<dbReference type="SUPFAM" id="SSF48173">
    <property type="entry name" value="Cryptochrome/photolyase FAD-binding domain"/>
    <property type="match status" value="1"/>
</dbReference>
<dbReference type="EMBL" id="MH577296">
    <property type="protein sequence ID" value="QBI90290.1"/>
    <property type="molecule type" value="Genomic_DNA"/>
</dbReference>
<dbReference type="Pfam" id="PF00875">
    <property type="entry name" value="DNA_photolyase"/>
    <property type="match status" value="1"/>
</dbReference>
<dbReference type="InterPro" id="IPR036134">
    <property type="entry name" value="Crypto/Photolyase_FAD-like_sf"/>
</dbReference>
<organism evidence="2">
    <name type="scientific">Trichoplusia ni single nucleopolyhedrovirus</name>
    <dbReference type="NCBI Taxonomy" id="332054"/>
    <lineage>
        <taxon>Viruses</taxon>
        <taxon>Viruses incertae sedis</taxon>
        <taxon>Naldaviricetes</taxon>
        <taxon>Lefavirales</taxon>
        <taxon>Baculoviridae</taxon>
        <taxon>Alphabaculovirus</taxon>
        <taxon>Alphabaculovirus trini</taxon>
    </lineage>
</organism>
<dbReference type="Gene3D" id="1.25.40.80">
    <property type="match status" value="1"/>
</dbReference>
<sequence length="502" mass="58630">MAINAKQTLANNFDECRKANVGRLCDPKRILKLSQVNEPDQSVANKGGVVYWMWRDCRVQDNWALIYAQYLAFKTKSPLYIVYCLPKTYLNATRRQYQFLIEGLIGLSEECVELDITFVILDDRADVVLIDWVLKHDICAVITDYNPLQLQMNVVVTVLQNLPAEIYFAQVDAHNVVPGWTLSDTGKFDYDQFKVKINEHLENYLTRFSLVIRHPYKSVVAIESSTNTAIDWNQLLSSRSIDHSVKRINWTEAGYDAAILRLASFIQCSLYNYKNCIQDLTSTNQSDLSPFLHFGFISAQRVIYHLRFCITKQSVLQKTISKVKLEKNINRFIENCLYRREFADNFCYYNSNYNSFIAPSTRSKLYIKRHIRFFTYGLKELENSQTHDALWNRAQEDLRENGKIHPFIRVYWAKKILEWTPTPEEALNRAIYLNQRYAVDGCDPSGYVGCLYAMNGLLNAGQSNVFVFGEINNIKSRWLINTCKYKDFSYTYNSFRFKYIFI</sequence>
<dbReference type="FunFam" id="3.40.50.620:FF:000110">
    <property type="entry name" value="Deoxyribodipyrimidine photolyase"/>
    <property type="match status" value="1"/>
</dbReference>
<protein>
    <submittedName>
        <fullName evidence="2">Photolyase</fullName>
    </submittedName>
</protein>
<evidence type="ECO:0000313" key="2">
    <source>
        <dbReference type="EMBL" id="QBI90290.1"/>
    </source>
</evidence>
<name>A0A481VB76_9ABAC</name>
<dbReference type="SUPFAM" id="SSF52425">
    <property type="entry name" value="Cryptochrome/photolyase, N-terminal domain"/>
    <property type="match status" value="1"/>
</dbReference>
<dbReference type="InterPro" id="IPR006050">
    <property type="entry name" value="DNA_photolyase_N"/>
</dbReference>
<dbReference type="PANTHER" id="PTHR10211">
    <property type="entry name" value="DEOXYRIBODIPYRIMIDINE PHOTOLYASE"/>
    <property type="match status" value="1"/>
</dbReference>
<dbReference type="GO" id="GO:0003904">
    <property type="term" value="F:deoxyribodipyrimidine photo-lyase activity"/>
    <property type="evidence" value="ECO:0007669"/>
    <property type="project" value="TreeGrafter"/>
</dbReference>
<dbReference type="InterPro" id="IPR014729">
    <property type="entry name" value="Rossmann-like_a/b/a_fold"/>
</dbReference>
<proteinExistence type="predicted"/>
<dbReference type="InterPro" id="IPR036155">
    <property type="entry name" value="Crypto/Photolyase_N_sf"/>
</dbReference>
<evidence type="ECO:0000259" key="1">
    <source>
        <dbReference type="PROSITE" id="PS51645"/>
    </source>
</evidence>
<feature type="domain" description="Photolyase/cryptochrome alpha/beta" evidence="1">
    <location>
        <begin position="47"/>
        <end position="179"/>
    </location>
</feature>
<dbReference type="PROSITE" id="PS51645">
    <property type="entry name" value="PHR_CRY_ALPHA_BETA"/>
    <property type="match status" value="1"/>
</dbReference>
<dbReference type="Gene3D" id="1.10.579.10">
    <property type="entry name" value="DNA Cyclobutane Dipyrimidine Photolyase, subunit A, domain 3"/>
    <property type="match status" value="1"/>
</dbReference>
<reference evidence="2" key="1">
    <citation type="submission" date="2018-07" db="EMBL/GenBank/DDBJ databases">
        <title>A new Alphabaculovirus highly virulent isolated from Trichoplusia ni (TnSNPV).</title>
        <authorList>
            <person name="Bivian-Hernandez M.D.L.A."/>
            <person name="Del Rincon-Castro M.C."/>
            <person name="Ibarra J.E."/>
        </authorList>
    </citation>
    <scope>NUCLEOTIDE SEQUENCE</scope>
    <source>
        <strain evidence="2">LBIV-4</strain>
    </source>
</reference>
<dbReference type="GO" id="GO:0000719">
    <property type="term" value="P:photoreactive repair"/>
    <property type="evidence" value="ECO:0007669"/>
    <property type="project" value="TreeGrafter"/>
</dbReference>
<accession>A0A481VB76</accession>
<dbReference type="InterPro" id="IPR052219">
    <property type="entry name" value="Photolyase_Class-2"/>
</dbReference>
<dbReference type="Gene3D" id="3.40.50.620">
    <property type="entry name" value="HUPs"/>
    <property type="match status" value="1"/>
</dbReference>
<dbReference type="PANTHER" id="PTHR10211:SF0">
    <property type="entry name" value="DEOXYRIBODIPYRIMIDINE PHOTO-LYASE"/>
    <property type="match status" value="1"/>
</dbReference>
<keyword evidence="2" id="KW-0456">Lyase</keyword>